<evidence type="ECO:0000256" key="5">
    <source>
        <dbReference type="SAM" id="SignalP"/>
    </source>
</evidence>
<dbReference type="InterPro" id="IPR001304">
    <property type="entry name" value="C-type_lectin-like"/>
</dbReference>
<keyword evidence="4" id="KW-0430">Lectin</keyword>
<dbReference type="PROSITE" id="PS50041">
    <property type="entry name" value="C_TYPE_LECTIN_2"/>
    <property type="match status" value="1"/>
</dbReference>
<reference evidence="8" key="1">
    <citation type="journal article" date="2021" name="Elife">
        <title>Highly contiguous assemblies of 101 drosophilid genomes.</title>
        <authorList>
            <person name="Kim B.Y."/>
            <person name="Wang J.R."/>
            <person name="Miller D.E."/>
            <person name="Barmina O."/>
            <person name="Delaney E."/>
            <person name="Thompson A."/>
            <person name="Comeault A.A."/>
            <person name="Peede D."/>
            <person name="D'Agostino E.R."/>
            <person name="Pelaez J."/>
            <person name="Aguilar J.M."/>
            <person name="Haji D."/>
            <person name="Matsunaga T."/>
            <person name="Armstrong E.E."/>
            <person name="Zych M."/>
            <person name="Ogawa Y."/>
            <person name="Stamenkovic-Radak M."/>
            <person name="Jelic M."/>
            <person name="Veselinovic M.S."/>
            <person name="Tanaskovic M."/>
            <person name="Eric P."/>
            <person name="Gao J.J."/>
            <person name="Katoh T.K."/>
            <person name="Toda M.J."/>
            <person name="Watabe H."/>
            <person name="Watada M."/>
            <person name="Davis J.S."/>
            <person name="Moyle L.C."/>
            <person name="Manoli G."/>
            <person name="Bertolini E."/>
            <person name="Kostal V."/>
            <person name="Hawley R.S."/>
            <person name="Takahashi A."/>
            <person name="Jones C.D."/>
            <person name="Price D.K."/>
            <person name="Whiteman N."/>
            <person name="Kopp A."/>
            <person name="Matute D.R."/>
            <person name="Petrov D.A."/>
        </authorList>
    </citation>
    <scope>NUCLEOTIDE SEQUENCE [LARGE SCALE GENOMIC DNA]</scope>
</reference>
<organism evidence="7 8">
    <name type="scientific">Drosophila rhopaloa</name>
    <name type="common">Fruit fly</name>
    <dbReference type="NCBI Taxonomy" id="1041015"/>
    <lineage>
        <taxon>Eukaryota</taxon>
        <taxon>Metazoa</taxon>
        <taxon>Ecdysozoa</taxon>
        <taxon>Arthropoda</taxon>
        <taxon>Hexapoda</taxon>
        <taxon>Insecta</taxon>
        <taxon>Pterygota</taxon>
        <taxon>Neoptera</taxon>
        <taxon>Endopterygota</taxon>
        <taxon>Diptera</taxon>
        <taxon>Brachycera</taxon>
        <taxon>Muscomorpha</taxon>
        <taxon>Ephydroidea</taxon>
        <taxon>Drosophilidae</taxon>
        <taxon>Drosophila</taxon>
        <taxon>Sophophora</taxon>
    </lineage>
</organism>
<evidence type="ECO:0000256" key="1">
    <source>
        <dbReference type="ARBA" id="ARBA00004613"/>
    </source>
</evidence>
<dbReference type="PANTHER" id="PTHR22799:SF1">
    <property type="entry name" value="C-TYPE LECTIN DOMAIN FAMILY 11 MEMBER A"/>
    <property type="match status" value="1"/>
</dbReference>
<dbReference type="Pfam" id="PF00059">
    <property type="entry name" value="Lectin_C"/>
    <property type="match status" value="1"/>
</dbReference>
<evidence type="ECO:0000256" key="3">
    <source>
        <dbReference type="ARBA" id="ARBA00022729"/>
    </source>
</evidence>
<feature type="chain" id="PRO_5046021219" description="C-type lectin domain-containing protein" evidence="5">
    <location>
        <begin position="19"/>
        <end position="276"/>
    </location>
</feature>
<feature type="domain" description="C-type lectin" evidence="6">
    <location>
        <begin position="167"/>
        <end position="271"/>
    </location>
</feature>
<dbReference type="PANTHER" id="PTHR22799">
    <property type="entry name" value="TETRANECTIN-RELATED"/>
    <property type="match status" value="1"/>
</dbReference>
<dbReference type="SUPFAM" id="SSF56436">
    <property type="entry name" value="C-type lectin-like"/>
    <property type="match status" value="1"/>
</dbReference>
<protein>
    <recommendedName>
        <fullName evidence="6">C-type lectin domain-containing protein</fullName>
    </recommendedName>
</protein>
<name>A0ABM5J4M0_DRORH</name>
<evidence type="ECO:0000259" key="6">
    <source>
        <dbReference type="PROSITE" id="PS50041"/>
    </source>
</evidence>
<dbReference type="SMART" id="SM00034">
    <property type="entry name" value="CLECT"/>
    <property type="match status" value="1"/>
</dbReference>
<evidence type="ECO:0000256" key="2">
    <source>
        <dbReference type="ARBA" id="ARBA00022525"/>
    </source>
</evidence>
<comment type="subcellular location">
    <subcellularLocation>
        <location evidence="1">Secreted</location>
    </subcellularLocation>
</comment>
<keyword evidence="2" id="KW-0964">Secreted</keyword>
<accession>A0ABM5J4M0</accession>
<dbReference type="GeneID" id="123037410"/>
<keyword evidence="8" id="KW-1185">Reference proteome</keyword>
<dbReference type="InterPro" id="IPR016187">
    <property type="entry name" value="CTDL_fold"/>
</dbReference>
<dbReference type="CDD" id="cd00037">
    <property type="entry name" value="CLECT"/>
    <property type="match status" value="1"/>
</dbReference>
<evidence type="ECO:0000256" key="4">
    <source>
        <dbReference type="ARBA" id="ARBA00022734"/>
    </source>
</evidence>
<dbReference type="RefSeq" id="XP_044313769.1">
    <property type="nucleotide sequence ID" value="XM_044457834.1"/>
</dbReference>
<dbReference type="EnsemblMetazoa" id="XM_044457834.1">
    <property type="protein sequence ID" value="XP_044313769.1"/>
    <property type="gene ID" value="LOC123037410"/>
</dbReference>
<sequence length="276" mass="31198">MPKLAEFFLLSAAMVCNGLVLVGSQGHPSSVCVLTDAPTQCGAFCLAALNPIIDDLADLRNQFTTMAVVQKESQEVWDRKQQETKSMMDEMLKETRAMLNSIKENTKDRQQDINSKLTNIETQLQQKLKGDGQQPPIQDTQIVHQTNPRTDVRPIGAKKWEIVLTIKTWIDAEAHCRSLGGHLADFQNKEEVENLKRKIAIHLLVSFTFWVGINDREKENEFVSVASGKKAPFLDWSDGEPNNNNGEDCVEISSGQMNDNNCNKQFFFICQYYDNN</sequence>
<dbReference type="InterPro" id="IPR051663">
    <property type="entry name" value="CLec_Tetranectin-domain"/>
</dbReference>
<keyword evidence="3 5" id="KW-0732">Signal</keyword>
<evidence type="ECO:0000313" key="8">
    <source>
        <dbReference type="Proteomes" id="UP001652680"/>
    </source>
</evidence>
<feature type="signal peptide" evidence="5">
    <location>
        <begin position="1"/>
        <end position="18"/>
    </location>
</feature>
<dbReference type="InterPro" id="IPR016186">
    <property type="entry name" value="C-type_lectin-like/link_sf"/>
</dbReference>
<evidence type="ECO:0000313" key="7">
    <source>
        <dbReference type="EnsemblMetazoa" id="XP_044313769.1"/>
    </source>
</evidence>
<dbReference type="Gene3D" id="3.10.100.10">
    <property type="entry name" value="Mannose-Binding Protein A, subunit A"/>
    <property type="match status" value="1"/>
</dbReference>
<dbReference type="Proteomes" id="UP001652680">
    <property type="component" value="Unassembled WGS sequence"/>
</dbReference>
<reference evidence="7" key="2">
    <citation type="submission" date="2025-05" db="UniProtKB">
        <authorList>
            <consortium name="EnsemblMetazoa"/>
        </authorList>
    </citation>
    <scope>IDENTIFICATION</scope>
</reference>
<proteinExistence type="predicted"/>